<dbReference type="GO" id="GO:0005669">
    <property type="term" value="C:transcription factor TFIID complex"/>
    <property type="evidence" value="ECO:0007669"/>
    <property type="project" value="InterPro"/>
</dbReference>
<proteinExistence type="inferred from homology"/>
<feature type="domain" description="TAFH" evidence="8">
    <location>
        <begin position="384"/>
        <end position="480"/>
    </location>
</feature>
<dbReference type="Pfam" id="PF05236">
    <property type="entry name" value="TAF4"/>
    <property type="match status" value="1"/>
</dbReference>
<evidence type="ECO:0000259" key="8">
    <source>
        <dbReference type="PROSITE" id="PS51119"/>
    </source>
</evidence>
<evidence type="ECO:0000313" key="10">
    <source>
        <dbReference type="Proteomes" id="UP000838878"/>
    </source>
</evidence>
<protein>
    <recommendedName>
        <fullName evidence="8">TAFH domain-containing protein</fullName>
    </recommendedName>
</protein>
<dbReference type="InterPro" id="IPR045144">
    <property type="entry name" value="TAF4"/>
</dbReference>
<dbReference type="GO" id="GO:0006367">
    <property type="term" value="P:transcription initiation at RNA polymerase II promoter"/>
    <property type="evidence" value="ECO:0007669"/>
    <property type="project" value="TreeGrafter"/>
</dbReference>
<keyword evidence="3" id="KW-0805">Transcription regulation</keyword>
<dbReference type="GO" id="GO:0046982">
    <property type="term" value="F:protein heterodimerization activity"/>
    <property type="evidence" value="ECO:0007669"/>
    <property type="project" value="InterPro"/>
</dbReference>
<dbReference type="GO" id="GO:0003677">
    <property type="term" value="F:DNA binding"/>
    <property type="evidence" value="ECO:0007669"/>
    <property type="project" value="TreeGrafter"/>
</dbReference>
<dbReference type="SMART" id="SM00549">
    <property type="entry name" value="TAFH"/>
    <property type="match status" value="1"/>
</dbReference>
<dbReference type="OrthoDB" id="21060at2759"/>
<dbReference type="Gene3D" id="1.20.120.1110">
    <property type="entry name" value="TAFH/NHR1 domain"/>
    <property type="match status" value="1"/>
</dbReference>
<feature type="non-terminal residue" evidence="9">
    <location>
        <position position="914"/>
    </location>
</feature>
<feature type="coiled-coil region" evidence="6">
    <location>
        <begin position="814"/>
        <end position="841"/>
    </location>
</feature>
<dbReference type="PANTHER" id="PTHR15138">
    <property type="entry name" value="TRANSCRIPTION INITIATION FACTOR TFIID SUBUNIT 4"/>
    <property type="match status" value="1"/>
</dbReference>
<keyword evidence="10" id="KW-1185">Reference proteome</keyword>
<keyword evidence="4" id="KW-0804">Transcription</keyword>
<reference evidence="9" key="1">
    <citation type="submission" date="2021-12" db="EMBL/GenBank/DDBJ databases">
        <authorList>
            <person name="Martin H S."/>
        </authorList>
    </citation>
    <scope>NUCLEOTIDE SEQUENCE</scope>
</reference>
<dbReference type="Proteomes" id="UP000838878">
    <property type="component" value="Chromosome 11"/>
</dbReference>
<dbReference type="InterPro" id="IPR009072">
    <property type="entry name" value="Histone-fold"/>
</dbReference>
<evidence type="ECO:0000256" key="4">
    <source>
        <dbReference type="ARBA" id="ARBA00023163"/>
    </source>
</evidence>
<evidence type="ECO:0000256" key="7">
    <source>
        <dbReference type="SAM" id="MobiDB-lite"/>
    </source>
</evidence>
<feature type="region of interest" description="Disordered" evidence="7">
    <location>
        <begin position="845"/>
        <end position="873"/>
    </location>
</feature>
<dbReference type="InterPro" id="IPR003894">
    <property type="entry name" value="TAFH_NHR1"/>
</dbReference>
<keyword evidence="5" id="KW-0539">Nucleus</keyword>
<dbReference type="PROSITE" id="PS51119">
    <property type="entry name" value="TAFH"/>
    <property type="match status" value="1"/>
</dbReference>
<dbReference type="InterPro" id="IPR007900">
    <property type="entry name" value="TAF4_C"/>
</dbReference>
<name>A0A8J9UAJ2_9NEOP</name>
<sequence length="914" mass="97516">MASAEFLEQALSTDVDENAVNAIVGSLENHLVTSVPSITSQNNLVNVIPNQISITTSENTIIGQKYNKDQSDGEIAVGNFQSSVVSSASFSVPSSFVTQTNLSQSVSNCGPLKIISSQPQTLSENSLKFSTQSLANGCVSLSSSQAQIVHTVQGNSIGPHSGIKTITMQPPLVIKQGTSSGQVGMQPGMVTVPMTVNSSMSGSIPNVMTINKPGGQNVVVTTQNLGSAQPAMLPNVQILNMRPGAPNVAAQKSVATVSPRVVIGTPQVVGTRAAAPGITLQTLQSLQQGQQGHLLLKTENGQYQLLRVGPAPASTLTAPQQTLRLSTVPAHPGVATVSTSVATPGQMAGQMPAGPVATPVPAASVASVPSPSLSQPTVTTQKPLDNTKEKCRNFLANLLDLSSKEPKSVEESVRNLIQELIDAQVEPEEFCDRLERLLNASPQPCLIGFLKKSLPLLRQSLVTKELVIEGINPPSPHVAFSTLPAPSAQIVTATNNIQLSEDEGSSSPTLTTLLPPVMPILPRPPSPKPVALSMQNISQSEDEGSSSPVLTTLLPPVMPILPRPPSPKPITVTVQNVVQQKPPPKAGSTIAVLQNIPVHTKINVTKVGKTMPVNSKTFTRPAAASSGLSTVLTAGKSLLKEKEKKSGMQFASQPFADDKMAGDDDINDVAAMGGVNLAEETQRILGSTDMIGTQIRSCKDEYLIPISVMQSRLKAITAKHGLEEPSAEVAGIMSHAVHERLKNLVEKLAVIAQHRIDLLIKTDSRYEVTQDVKGQLKFLEELDRMDKKRREDSEREMLLRAAKSRSKNEDPEQAKLKAKAKEMQRAELEELRQREANLTALQAIGPRKKPRLDGPGGAGDSVPGTANHGAGFSGRSQLALRTRLKRINLRDMIYLLEQEKDTAHSVMLYRSYLK</sequence>
<evidence type="ECO:0000256" key="3">
    <source>
        <dbReference type="ARBA" id="ARBA00023015"/>
    </source>
</evidence>
<evidence type="ECO:0000256" key="1">
    <source>
        <dbReference type="ARBA" id="ARBA00004123"/>
    </source>
</evidence>
<gene>
    <name evidence="9" type="ORF">BINO364_LOCUS3393</name>
</gene>
<dbReference type="PANTHER" id="PTHR15138:SF14">
    <property type="entry name" value="TRANSCRIPTION INITIATION FACTOR TFIID SUBUNIT 4"/>
    <property type="match status" value="1"/>
</dbReference>
<comment type="subcellular location">
    <subcellularLocation>
        <location evidence="1">Nucleus</location>
    </subcellularLocation>
</comment>
<dbReference type="Gene3D" id="1.10.20.10">
    <property type="entry name" value="Histone, subunit A"/>
    <property type="match status" value="1"/>
</dbReference>
<evidence type="ECO:0000256" key="2">
    <source>
        <dbReference type="ARBA" id="ARBA00006178"/>
    </source>
</evidence>
<dbReference type="EMBL" id="OV170231">
    <property type="protein sequence ID" value="CAH0716677.1"/>
    <property type="molecule type" value="Genomic_DNA"/>
</dbReference>
<dbReference type="SUPFAM" id="SSF47113">
    <property type="entry name" value="Histone-fold"/>
    <property type="match status" value="1"/>
</dbReference>
<accession>A0A8J9UAJ2</accession>
<evidence type="ECO:0000313" key="9">
    <source>
        <dbReference type="EMBL" id="CAH0716677.1"/>
    </source>
</evidence>
<dbReference type="CDD" id="cd08045">
    <property type="entry name" value="HFD_TAF4"/>
    <property type="match status" value="1"/>
</dbReference>
<dbReference type="AlphaFoldDB" id="A0A8J9UAJ2"/>
<keyword evidence="6" id="KW-0175">Coiled coil</keyword>
<dbReference type="InterPro" id="IPR037249">
    <property type="entry name" value="TAFH/NHR1_dom_sf"/>
</dbReference>
<comment type="similarity">
    <text evidence="2">Belongs to the TAF4 family.</text>
</comment>
<dbReference type="GO" id="GO:0016251">
    <property type="term" value="F:RNA polymerase II general transcription initiation factor activity"/>
    <property type="evidence" value="ECO:0007669"/>
    <property type="project" value="TreeGrafter"/>
</dbReference>
<organism evidence="9 10">
    <name type="scientific">Brenthis ino</name>
    <name type="common">lesser marbled fritillary</name>
    <dbReference type="NCBI Taxonomy" id="405034"/>
    <lineage>
        <taxon>Eukaryota</taxon>
        <taxon>Metazoa</taxon>
        <taxon>Ecdysozoa</taxon>
        <taxon>Arthropoda</taxon>
        <taxon>Hexapoda</taxon>
        <taxon>Insecta</taxon>
        <taxon>Pterygota</taxon>
        <taxon>Neoptera</taxon>
        <taxon>Endopterygota</taxon>
        <taxon>Lepidoptera</taxon>
        <taxon>Glossata</taxon>
        <taxon>Ditrysia</taxon>
        <taxon>Papilionoidea</taxon>
        <taxon>Nymphalidae</taxon>
        <taxon>Heliconiinae</taxon>
        <taxon>Argynnini</taxon>
        <taxon>Brenthis</taxon>
    </lineage>
</organism>
<evidence type="ECO:0000256" key="5">
    <source>
        <dbReference type="ARBA" id="ARBA00023242"/>
    </source>
</evidence>
<dbReference type="Pfam" id="PF07531">
    <property type="entry name" value="TAFH"/>
    <property type="match status" value="1"/>
</dbReference>
<dbReference type="SUPFAM" id="SSF158553">
    <property type="entry name" value="TAFH domain-like"/>
    <property type="match status" value="1"/>
</dbReference>
<evidence type="ECO:0000256" key="6">
    <source>
        <dbReference type="SAM" id="Coils"/>
    </source>
</evidence>